<dbReference type="PANTHER" id="PTHR35869:SF1">
    <property type="entry name" value="OUTER-MEMBRANE LIPOPROTEIN CARRIER PROTEIN"/>
    <property type="match status" value="1"/>
</dbReference>
<dbReference type="Gene3D" id="2.50.20.10">
    <property type="entry name" value="Lipoprotein localisation LolA/LolB/LppX"/>
    <property type="match status" value="1"/>
</dbReference>
<evidence type="ECO:0000313" key="3">
    <source>
        <dbReference type="EMBL" id="KEO54174.1"/>
    </source>
</evidence>
<name>A0A074JCD1_9RHOB</name>
<dbReference type="SUPFAM" id="SSF89392">
    <property type="entry name" value="Prokaryotic lipoproteins and lipoprotein localization factors"/>
    <property type="match status" value="1"/>
</dbReference>
<keyword evidence="4" id="KW-1185">Reference proteome</keyword>
<evidence type="ECO:0008006" key="5">
    <source>
        <dbReference type="Google" id="ProtNLM"/>
    </source>
</evidence>
<dbReference type="eggNOG" id="COG2834">
    <property type="taxonomic scope" value="Bacteria"/>
</dbReference>
<evidence type="ECO:0000256" key="2">
    <source>
        <dbReference type="SAM" id="SignalP"/>
    </source>
</evidence>
<proteinExistence type="predicted"/>
<dbReference type="Pfam" id="PF03548">
    <property type="entry name" value="LolA"/>
    <property type="match status" value="1"/>
</dbReference>
<dbReference type="EMBL" id="AUND01000012">
    <property type="protein sequence ID" value="KEO54174.1"/>
    <property type="molecule type" value="Genomic_DNA"/>
</dbReference>
<feature type="signal peptide" evidence="2">
    <location>
        <begin position="1"/>
        <end position="24"/>
    </location>
</feature>
<sequence length="200" mass="21672">MAMKLIRTLLAAVFALALALPASAGKLSLAQISAYLNAMQSASADFTQVNSDGSISTGKLYIKRPGRARFQYSNDATLVLASANRVAVFDPKSNQPPEQYPLVKTPLNLILGRNIDLSRSGMVVGHTSDGTKTVVTAQDPEHPEYGTIQLVFTDNPTELRQWVITDQSGQKTTTILNNLTEGGNFSQLMFSIDAEVAKRR</sequence>
<dbReference type="AlphaFoldDB" id="A0A074JCD1"/>
<dbReference type="STRING" id="1353537.TP2_04435"/>
<gene>
    <name evidence="3" type="ORF">TP2_04435</name>
</gene>
<evidence type="ECO:0000256" key="1">
    <source>
        <dbReference type="ARBA" id="ARBA00022729"/>
    </source>
</evidence>
<feature type="chain" id="PRO_5001694734" description="Cell envelope biogenesis protein LolA" evidence="2">
    <location>
        <begin position="25"/>
        <end position="200"/>
    </location>
</feature>
<dbReference type="PANTHER" id="PTHR35869">
    <property type="entry name" value="OUTER-MEMBRANE LIPOPROTEIN CARRIER PROTEIN"/>
    <property type="match status" value="1"/>
</dbReference>
<dbReference type="Proteomes" id="UP000027432">
    <property type="component" value="Unassembled WGS sequence"/>
</dbReference>
<dbReference type="InterPro" id="IPR004564">
    <property type="entry name" value="OM_lipoprot_carrier_LolA-like"/>
</dbReference>
<organism evidence="3 4">
    <name type="scientific">Thioclava pacifica DSM 10166</name>
    <dbReference type="NCBI Taxonomy" id="1353537"/>
    <lineage>
        <taxon>Bacteria</taxon>
        <taxon>Pseudomonadati</taxon>
        <taxon>Pseudomonadota</taxon>
        <taxon>Alphaproteobacteria</taxon>
        <taxon>Rhodobacterales</taxon>
        <taxon>Paracoccaceae</taxon>
        <taxon>Thioclava</taxon>
    </lineage>
</organism>
<keyword evidence="1 2" id="KW-0732">Signal</keyword>
<dbReference type="InterPro" id="IPR029046">
    <property type="entry name" value="LolA/LolB/LppX"/>
</dbReference>
<dbReference type="CDD" id="cd16325">
    <property type="entry name" value="LolA"/>
    <property type="match status" value="1"/>
</dbReference>
<evidence type="ECO:0000313" key="4">
    <source>
        <dbReference type="Proteomes" id="UP000027432"/>
    </source>
</evidence>
<protein>
    <recommendedName>
        <fullName evidence="5">Cell envelope biogenesis protein LolA</fullName>
    </recommendedName>
</protein>
<comment type="caution">
    <text evidence="3">The sequence shown here is derived from an EMBL/GenBank/DDBJ whole genome shotgun (WGS) entry which is preliminary data.</text>
</comment>
<accession>A0A074JCD1</accession>
<reference evidence="3 4" key="1">
    <citation type="submission" date="2013-07" db="EMBL/GenBank/DDBJ databases">
        <title>Thioclava pacifica DSM 10166 Genome Sequencing.</title>
        <authorList>
            <person name="Lai Q."/>
            <person name="Shao Z."/>
        </authorList>
    </citation>
    <scope>NUCLEOTIDE SEQUENCE [LARGE SCALE GENOMIC DNA]</scope>
    <source>
        <strain evidence="3 4">DSM 10166</strain>
    </source>
</reference>